<accession>A0ABQ8PZQ2</accession>
<keyword evidence="3" id="KW-1185">Reference proteome</keyword>
<sequence>MSPTPSHTNSPSDDEDKAEELCLQKKREERARKEAKEEAAAKAQLEKEKEKKEKECPTCNDLVIFVGQKQKHLVMMAAPAGDPEGDDPNPGNDKSSRPNLDEDKDNEDLEADPSPSW</sequence>
<dbReference type="EMBL" id="MU790963">
    <property type="protein sequence ID" value="KAJ3991729.1"/>
    <property type="molecule type" value="Genomic_DNA"/>
</dbReference>
<feature type="region of interest" description="Disordered" evidence="1">
    <location>
        <begin position="1"/>
        <end position="56"/>
    </location>
</feature>
<feature type="compositionally biased region" description="Basic and acidic residues" evidence="1">
    <location>
        <begin position="19"/>
        <end position="56"/>
    </location>
</feature>
<evidence type="ECO:0000313" key="3">
    <source>
        <dbReference type="Proteomes" id="UP001163828"/>
    </source>
</evidence>
<feature type="compositionally biased region" description="Low complexity" evidence="1">
    <location>
        <begin position="77"/>
        <end position="93"/>
    </location>
</feature>
<name>A0ABQ8PZQ2_9AGAR</name>
<feature type="compositionally biased region" description="Acidic residues" evidence="1">
    <location>
        <begin position="102"/>
        <end position="111"/>
    </location>
</feature>
<gene>
    <name evidence="2" type="ORF">F5050DRAFT_1812212</name>
</gene>
<feature type="compositionally biased region" description="Polar residues" evidence="1">
    <location>
        <begin position="1"/>
        <end position="11"/>
    </location>
</feature>
<proteinExistence type="predicted"/>
<protein>
    <submittedName>
        <fullName evidence="2">Uncharacterized protein</fullName>
    </submittedName>
</protein>
<reference evidence="2" key="1">
    <citation type="submission" date="2022-08" db="EMBL/GenBank/DDBJ databases">
        <authorList>
            <consortium name="DOE Joint Genome Institute"/>
            <person name="Min B."/>
            <person name="Riley R."/>
            <person name="Sierra-Patev S."/>
            <person name="Naranjo-Ortiz M."/>
            <person name="Looney B."/>
            <person name="Konkel Z."/>
            <person name="Slot J.C."/>
            <person name="Sakamoto Y."/>
            <person name="Steenwyk J.L."/>
            <person name="Rokas A."/>
            <person name="Carro J."/>
            <person name="Camarero S."/>
            <person name="Ferreira P."/>
            <person name="Molpeceres G."/>
            <person name="Ruiz-Duenas F.J."/>
            <person name="Serrano A."/>
            <person name="Henrissat B."/>
            <person name="Drula E."/>
            <person name="Hughes K.W."/>
            <person name="Mata J.L."/>
            <person name="Ishikawa N.K."/>
            <person name="Vargas-Isla R."/>
            <person name="Ushijima S."/>
            <person name="Smith C.A."/>
            <person name="Ahrendt S."/>
            <person name="Andreopoulos W."/>
            <person name="He G."/>
            <person name="Labutti K."/>
            <person name="Lipzen A."/>
            <person name="Ng V."/>
            <person name="Sandor L."/>
            <person name="Barry K."/>
            <person name="Martinez A.T."/>
            <person name="Xiao Y."/>
            <person name="Gibbons J.G."/>
            <person name="Terashima K."/>
            <person name="Hibbett D.S."/>
            <person name="Grigoriev I.V."/>
        </authorList>
    </citation>
    <scope>NUCLEOTIDE SEQUENCE</scope>
    <source>
        <strain evidence="2">TFB10827</strain>
    </source>
</reference>
<dbReference type="Proteomes" id="UP001163828">
    <property type="component" value="Unassembled WGS sequence"/>
</dbReference>
<comment type="caution">
    <text evidence="2">The sequence shown here is derived from an EMBL/GenBank/DDBJ whole genome shotgun (WGS) entry which is preliminary data.</text>
</comment>
<organism evidence="2 3">
    <name type="scientific">Lentinula boryana</name>
    <dbReference type="NCBI Taxonomy" id="40481"/>
    <lineage>
        <taxon>Eukaryota</taxon>
        <taxon>Fungi</taxon>
        <taxon>Dikarya</taxon>
        <taxon>Basidiomycota</taxon>
        <taxon>Agaricomycotina</taxon>
        <taxon>Agaricomycetes</taxon>
        <taxon>Agaricomycetidae</taxon>
        <taxon>Agaricales</taxon>
        <taxon>Marasmiineae</taxon>
        <taxon>Omphalotaceae</taxon>
        <taxon>Lentinula</taxon>
    </lineage>
</organism>
<feature type="region of interest" description="Disordered" evidence="1">
    <location>
        <begin position="74"/>
        <end position="117"/>
    </location>
</feature>
<evidence type="ECO:0000256" key="1">
    <source>
        <dbReference type="SAM" id="MobiDB-lite"/>
    </source>
</evidence>
<evidence type="ECO:0000313" key="2">
    <source>
        <dbReference type="EMBL" id="KAJ3991729.1"/>
    </source>
</evidence>